<sequence>CNELGQIWVESGVNEDAVSGHTELILPGESTCFAVCAPPLVVAATIDEKTLKQGVCAASLPTTMGVVAGILVQNVVMRL</sequence>
<accession>A0A7L1DNM7</accession>
<dbReference type="Gene3D" id="3.40.50.720">
    <property type="entry name" value="NAD(P)-binding Rossmann-like Domain"/>
    <property type="match status" value="1"/>
</dbReference>
<dbReference type="InterPro" id="IPR035985">
    <property type="entry name" value="Ubiquitin-activating_enz"/>
</dbReference>
<dbReference type="AlphaFoldDB" id="A0A7L1DNM7"/>
<reference evidence="1 2" key="1">
    <citation type="submission" date="2019-09" db="EMBL/GenBank/DDBJ databases">
        <title>Bird 10,000 Genomes (B10K) Project - Family phase.</title>
        <authorList>
            <person name="Zhang G."/>
        </authorList>
    </citation>
    <scope>NUCLEOTIDE SEQUENCE [LARGE SCALE GENOMIC DNA]</scope>
    <source>
        <strain evidence="1">B10K-DU-002-03</strain>
        <tissue evidence="1">Muscle</tissue>
    </source>
</reference>
<dbReference type="Proteomes" id="UP000553648">
    <property type="component" value="Unassembled WGS sequence"/>
</dbReference>
<feature type="non-terminal residue" evidence="1">
    <location>
        <position position="79"/>
    </location>
</feature>
<feature type="non-terminal residue" evidence="1">
    <location>
        <position position="1"/>
    </location>
</feature>
<organism evidence="1 2">
    <name type="scientific">Serilophus lunatus</name>
    <name type="common">silver-breasted broadbill</name>
    <dbReference type="NCBI Taxonomy" id="239386"/>
    <lineage>
        <taxon>Eukaryota</taxon>
        <taxon>Metazoa</taxon>
        <taxon>Chordata</taxon>
        <taxon>Craniata</taxon>
        <taxon>Vertebrata</taxon>
        <taxon>Euteleostomi</taxon>
        <taxon>Archelosauria</taxon>
        <taxon>Archosauria</taxon>
        <taxon>Dinosauria</taxon>
        <taxon>Saurischia</taxon>
        <taxon>Theropoda</taxon>
        <taxon>Coelurosauria</taxon>
        <taxon>Aves</taxon>
        <taxon>Neognathae</taxon>
        <taxon>Neoaves</taxon>
        <taxon>Telluraves</taxon>
        <taxon>Australaves</taxon>
        <taxon>Passeriformes</taxon>
        <taxon>Eurylaimidae</taxon>
        <taxon>Serilophus</taxon>
    </lineage>
</organism>
<dbReference type="SUPFAM" id="SSF69572">
    <property type="entry name" value="Activating enzymes of the ubiquitin-like proteins"/>
    <property type="match status" value="1"/>
</dbReference>
<dbReference type="EMBL" id="VXBA01006016">
    <property type="protein sequence ID" value="NXM78762.1"/>
    <property type="molecule type" value="Genomic_DNA"/>
</dbReference>
<evidence type="ECO:0000313" key="2">
    <source>
        <dbReference type="Proteomes" id="UP000553648"/>
    </source>
</evidence>
<protein>
    <submittedName>
        <fullName evidence="1">UBA5 enzyme</fullName>
    </submittedName>
</protein>
<name>A0A7L1DNM7_9PASS</name>
<gene>
    <name evidence="1" type="primary">Uba5_1</name>
    <name evidence="1" type="ORF">SERLUN_R05977</name>
</gene>
<comment type="caution">
    <text evidence="1">The sequence shown here is derived from an EMBL/GenBank/DDBJ whole genome shotgun (WGS) entry which is preliminary data.</text>
</comment>
<keyword evidence="2" id="KW-1185">Reference proteome</keyword>
<dbReference type="OrthoDB" id="206053at2759"/>
<dbReference type="GO" id="GO:0008641">
    <property type="term" value="F:ubiquitin-like modifier activating enzyme activity"/>
    <property type="evidence" value="ECO:0007669"/>
    <property type="project" value="InterPro"/>
</dbReference>
<proteinExistence type="predicted"/>
<evidence type="ECO:0000313" key="1">
    <source>
        <dbReference type="EMBL" id="NXM78762.1"/>
    </source>
</evidence>